<reference evidence="2 3" key="1">
    <citation type="submission" date="2017-06" db="EMBL/GenBank/DDBJ databases">
        <title>A platform for efficient transgenesis in Macrostomum lignano, a flatworm model organism for stem cell research.</title>
        <authorList>
            <person name="Berezikov E."/>
        </authorList>
    </citation>
    <scope>NUCLEOTIDE SEQUENCE [LARGE SCALE GENOMIC DNA]</scope>
    <source>
        <strain evidence="2">DV1</strain>
        <tissue evidence="2">Whole organism</tissue>
    </source>
</reference>
<keyword evidence="3" id="KW-1185">Reference proteome</keyword>
<name>A0A267G0K2_9PLAT</name>
<sequence>SRTAMYANQDHWEAGRRERHFAKKAFEQLQKRGPAAAAAAAAAPSSDCGNSQKPATAASDRPHAASVPACDDGVWRATYTGLSNDERQRRSARYQQQLDERYSAKLPNRFSSVNFAQQW</sequence>
<proteinExistence type="predicted"/>
<evidence type="ECO:0000313" key="2">
    <source>
        <dbReference type="EMBL" id="PAA79610.1"/>
    </source>
</evidence>
<feature type="non-terminal residue" evidence="2">
    <location>
        <position position="1"/>
    </location>
</feature>
<gene>
    <name evidence="2" type="ORF">BOX15_Mlig012504g4</name>
</gene>
<evidence type="ECO:0000256" key="1">
    <source>
        <dbReference type="SAM" id="MobiDB-lite"/>
    </source>
</evidence>
<organism evidence="2 3">
    <name type="scientific">Macrostomum lignano</name>
    <dbReference type="NCBI Taxonomy" id="282301"/>
    <lineage>
        <taxon>Eukaryota</taxon>
        <taxon>Metazoa</taxon>
        <taxon>Spiralia</taxon>
        <taxon>Lophotrochozoa</taxon>
        <taxon>Platyhelminthes</taxon>
        <taxon>Rhabditophora</taxon>
        <taxon>Macrostomorpha</taxon>
        <taxon>Macrostomida</taxon>
        <taxon>Macrostomidae</taxon>
        <taxon>Macrostomum</taxon>
    </lineage>
</organism>
<dbReference type="EMBL" id="NIVC01000625">
    <property type="protein sequence ID" value="PAA79610.1"/>
    <property type="molecule type" value="Genomic_DNA"/>
</dbReference>
<feature type="region of interest" description="Disordered" evidence="1">
    <location>
        <begin position="32"/>
        <end position="70"/>
    </location>
</feature>
<comment type="caution">
    <text evidence="2">The sequence shown here is derived from an EMBL/GenBank/DDBJ whole genome shotgun (WGS) entry which is preliminary data.</text>
</comment>
<protein>
    <submittedName>
        <fullName evidence="2">Uncharacterized protein</fullName>
    </submittedName>
</protein>
<dbReference type="AlphaFoldDB" id="A0A267G0K2"/>
<accession>A0A267G0K2</accession>
<dbReference type="Proteomes" id="UP000215902">
    <property type="component" value="Unassembled WGS sequence"/>
</dbReference>
<evidence type="ECO:0000313" key="3">
    <source>
        <dbReference type="Proteomes" id="UP000215902"/>
    </source>
</evidence>